<gene>
    <name evidence="1" type="ORF">SADO_07547</name>
</gene>
<keyword evidence="2" id="KW-1185">Reference proteome</keyword>
<accession>A0ABV2AZK9</accession>
<comment type="caution">
    <text evidence="1">The sequence shown here is derived from an EMBL/GenBank/DDBJ whole genome shotgun (WGS) entry which is preliminary data.</text>
</comment>
<organism evidence="1 2">
    <name type="scientific">Salinisphaera dokdonensis CL-ES53</name>
    <dbReference type="NCBI Taxonomy" id="1304272"/>
    <lineage>
        <taxon>Bacteria</taxon>
        <taxon>Pseudomonadati</taxon>
        <taxon>Pseudomonadota</taxon>
        <taxon>Gammaproteobacteria</taxon>
        <taxon>Salinisphaerales</taxon>
        <taxon>Salinisphaeraceae</taxon>
        <taxon>Salinisphaera</taxon>
    </lineage>
</organism>
<protein>
    <recommendedName>
        <fullName evidence="3">Lipoprotein</fullName>
    </recommendedName>
</protein>
<name>A0ABV2AZK9_9GAMM</name>
<evidence type="ECO:0000313" key="1">
    <source>
        <dbReference type="EMBL" id="MES1929092.1"/>
    </source>
</evidence>
<evidence type="ECO:0008006" key="3">
    <source>
        <dbReference type="Google" id="ProtNLM"/>
    </source>
</evidence>
<reference evidence="1 2" key="1">
    <citation type="submission" date="2013-03" db="EMBL/GenBank/DDBJ databases">
        <title>Salinisphaera dokdonensis CL-ES53 Genome Sequencing.</title>
        <authorList>
            <person name="Li C."/>
            <person name="Lai Q."/>
            <person name="Shao Z."/>
        </authorList>
    </citation>
    <scope>NUCLEOTIDE SEQUENCE [LARGE SCALE GENOMIC DNA]</scope>
    <source>
        <strain evidence="1 2">CL-ES53</strain>
    </source>
</reference>
<sequence>MGALLLAGCATGPAGTQAQTSASNRVLAAYEVPDLLAQAAPAVSQSLDKNLPDDVADADRQRLRDVVFEAYNPQTLQADVAENLREQASSTGNQQALVVAAEQLDTPLATKMIGLESTTGQANFAQDFKAFVNEPATARRKERLRQIDALAQDMQIIELQTGFNVTLLEAMIRGRNAASAPEYQVDQPRIDQMVSETRNNIEGKLEQRVPLMLLYVYRDVSDAELQSYVQLQDRPELVWTNQALKTAIIDALSSAGERVAENFQKAS</sequence>
<dbReference type="EMBL" id="APND01000002">
    <property type="protein sequence ID" value="MES1929092.1"/>
    <property type="molecule type" value="Genomic_DNA"/>
</dbReference>
<evidence type="ECO:0000313" key="2">
    <source>
        <dbReference type="Proteomes" id="UP001460888"/>
    </source>
</evidence>
<dbReference type="Proteomes" id="UP001460888">
    <property type="component" value="Unassembled WGS sequence"/>
</dbReference>
<proteinExistence type="predicted"/>